<organism evidence="1 2">
    <name type="scientific">Sitophilus oryzae</name>
    <name type="common">Rice weevil</name>
    <name type="synonym">Curculio oryzae</name>
    <dbReference type="NCBI Taxonomy" id="7048"/>
    <lineage>
        <taxon>Eukaryota</taxon>
        <taxon>Metazoa</taxon>
        <taxon>Ecdysozoa</taxon>
        <taxon>Arthropoda</taxon>
        <taxon>Hexapoda</taxon>
        <taxon>Insecta</taxon>
        <taxon>Pterygota</taxon>
        <taxon>Neoptera</taxon>
        <taxon>Endopterygota</taxon>
        <taxon>Coleoptera</taxon>
        <taxon>Polyphaga</taxon>
        <taxon>Cucujiformia</taxon>
        <taxon>Curculionidae</taxon>
        <taxon>Dryophthorinae</taxon>
        <taxon>Sitophilus</taxon>
    </lineage>
</organism>
<dbReference type="KEGG" id="soy:115891207"/>
<name>A0A6J2YW40_SITOR</name>
<evidence type="ECO:0000313" key="1">
    <source>
        <dbReference type="Proteomes" id="UP000504635"/>
    </source>
</evidence>
<dbReference type="GeneID" id="115891207"/>
<sequence length="169" mass="19205">MEKFVKATSNNLPRVDIFMVHELLKRDNRFNSAEIAGVKASSSTRESYGDNARGYVEFKKEGPLCSVKARICPEHKVRSKAYTIETVINEEEETFIDVCCKDCAAGEGGCKHALAFLMWLNRRTEDSSPTEVTSYWKKPRLSNVGTTIKFVEVRQVSPQTRNSQQMKVF</sequence>
<gene>
    <name evidence="2" type="primary">LOC115891207</name>
</gene>
<dbReference type="PANTHER" id="PTHR39953">
    <property type="entry name" value="RE54151P"/>
    <property type="match status" value="1"/>
</dbReference>
<dbReference type="RefSeq" id="XP_030767492.1">
    <property type="nucleotide sequence ID" value="XM_030911632.1"/>
</dbReference>
<accession>A0A6J2YW40</accession>
<dbReference type="Proteomes" id="UP000504635">
    <property type="component" value="Unplaced"/>
</dbReference>
<dbReference type="AlphaFoldDB" id="A0A6J2YW40"/>
<evidence type="ECO:0000313" key="2">
    <source>
        <dbReference type="RefSeq" id="XP_030767492.1"/>
    </source>
</evidence>
<protein>
    <submittedName>
        <fullName evidence="2">Uncharacterized protein LOC115891207</fullName>
    </submittedName>
</protein>
<dbReference type="OrthoDB" id="261614at2759"/>
<keyword evidence="1" id="KW-1185">Reference proteome</keyword>
<dbReference type="InParanoid" id="A0A6J2YW40"/>
<dbReference type="PANTHER" id="PTHR39953:SF1">
    <property type="entry name" value="RE54151P"/>
    <property type="match status" value="1"/>
</dbReference>
<reference evidence="2" key="1">
    <citation type="submission" date="2025-08" db="UniProtKB">
        <authorList>
            <consortium name="RefSeq"/>
        </authorList>
    </citation>
    <scope>IDENTIFICATION</scope>
    <source>
        <tissue evidence="2">Gonads</tissue>
    </source>
</reference>
<proteinExistence type="predicted"/>